<accession>A0A9Q0IWF4</accession>
<keyword evidence="3" id="KW-1185">Reference proteome</keyword>
<organism evidence="2 3">
    <name type="scientific">Muraenolepis orangiensis</name>
    <name type="common">Patagonian moray cod</name>
    <dbReference type="NCBI Taxonomy" id="630683"/>
    <lineage>
        <taxon>Eukaryota</taxon>
        <taxon>Metazoa</taxon>
        <taxon>Chordata</taxon>
        <taxon>Craniata</taxon>
        <taxon>Vertebrata</taxon>
        <taxon>Euteleostomi</taxon>
        <taxon>Actinopterygii</taxon>
        <taxon>Neopterygii</taxon>
        <taxon>Teleostei</taxon>
        <taxon>Neoteleostei</taxon>
        <taxon>Acanthomorphata</taxon>
        <taxon>Zeiogadaria</taxon>
        <taxon>Gadariae</taxon>
        <taxon>Gadiformes</taxon>
        <taxon>Muraenolepidoidei</taxon>
        <taxon>Muraenolepididae</taxon>
        <taxon>Muraenolepis</taxon>
    </lineage>
</organism>
<gene>
    <name evidence="2" type="ORF">NHX12_019242</name>
</gene>
<dbReference type="AlphaFoldDB" id="A0A9Q0IWF4"/>
<evidence type="ECO:0000313" key="3">
    <source>
        <dbReference type="Proteomes" id="UP001148018"/>
    </source>
</evidence>
<feature type="compositionally biased region" description="Basic and acidic residues" evidence="1">
    <location>
        <begin position="1"/>
        <end position="23"/>
    </location>
</feature>
<feature type="region of interest" description="Disordered" evidence="1">
    <location>
        <begin position="1"/>
        <end position="97"/>
    </location>
</feature>
<protein>
    <submittedName>
        <fullName evidence="2">Uncharacterized protein</fullName>
    </submittedName>
</protein>
<evidence type="ECO:0000313" key="2">
    <source>
        <dbReference type="EMBL" id="KAJ3612985.1"/>
    </source>
</evidence>
<sequence>MHYNGDGKERKTSEEHGGQRERAGLWPPRGLQPRESEPACGLHGGLWPPRGLQPRAAAPGEQEDSAQRSKHAVGLQRDKVAGDDAHATPRQRQRQLDDSCSPAIYFSPAHLAATAALALLVRHPLLAPPPHPPDSPNHPCLGAFRSQHYPSLVTFHCCSRRRCQAVASGESWAA</sequence>
<dbReference type="Proteomes" id="UP001148018">
    <property type="component" value="Unassembled WGS sequence"/>
</dbReference>
<feature type="compositionally biased region" description="Basic and acidic residues" evidence="1">
    <location>
        <begin position="76"/>
        <end position="87"/>
    </location>
</feature>
<evidence type="ECO:0000256" key="1">
    <source>
        <dbReference type="SAM" id="MobiDB-lite"/>
    </source>
</evidence>
<name>A0A9Q0IWF4_9TELE</name>
<reference evidence="2" key="1">
    <citation type="submission" date="2022-07" db="EMBL/GenBank/DDBJ databases">
        <title>Chromosome-level genome of Muraenolepis orangiensis.</title>
        <authorList>
            <person name="Kim J."/>
        </authorList>
    </citation>
    <scope>NUCLEOTIDE SEQUENCE</scope>
    <source>
        <strain evidence="2">KU_S4_2022</strain>
        <tissue evidence="2">Muscle</tissue>
    </source>
</reference>
<comment type="caution">
    <text evidence="2">The sequence shown here is derived from an EMBL/GenBank/DDBJ whole genome shotgun (WGS) entry which is preliminary data.</text>
</comment>
<dbReference type="EMBL" id="JANIIK010000035">
    <property type="protein sequence ID" value="KAJ3612985.1"/>
    <property type="molecule type" value="Genomic_DNA"/>
</dbReference>
<proteinExistence type="predicted"/>